<keyword evidence="4" id="KW-0539">Nucleus</keyword>
<evidence type="ECO:0000256" key="5">
    <source>
        <dbReference type="SAM" id="MobiDB-lite"/>
    </source>
</evidence>
<dbReference type="GO" id="GO:0006364">
    <property type="term" value="P:rRNA processing"/>
    <property type="evidence" value="ECO:0007669"/>
    <property type="project" value="UniProtKB-KW"/>
</dbReference>
<comment type="similarity">
    <text evidence="2">Belongs to the RRP1 family.</text>
</comment>
<organism evidence="6">
    <name type="scientific">Hymenochirus curtipes</name>
    <name type="common">western dwarf clawed frog</name>
    <dbReference type="NCBI Taxonomy" id="8362"/>
    <lineage>
        <taxon>Eukaryota</taxon>
        <taxon>Metazoa</taxon>
        <taxon>Chordata</taxon>
        <taxon>Craniata</taxon>
        <taxon>Vertebrata</taxon>
        <taxon>Euteleostomi</taxon>
        <taxon>Amphibia</taxon>
        <taxon>Batrachia</taxon>
        <taxon>Anura</taxon>
        <taxon>Pipoidea</taxon>
        <taxon>Pipidae</taxon>
        <taxon>Pipinae</taxon>
        <taxon>Hymenochirus</taxon>
    </lineage>
</organism>
<reference evidence="6" key="1">
    <citation type="submission" date="2011-09" db="EMBL/GenBank/DDBJ databases">
        <title>The odds of duplicate gene persistence after polyploidization.</title>
        <authorList>
            <person name="Chain F.J.J."/>
            <person name="Evans B.J."/>
            <person name="Dushoff J."/>
        </authorList>
    </citation>
    <scope>NUCLEOTIDE SEQUENCE</scope>
    <source>
        <tissue evidence="6">Liver</tissue>
    </source>
</reference>
<sequence length="186" mass="22272">DKKTRDRALRKLRRYLSARSAAETGGFTEEEFSKLWKGLFYCMWMQDKPLLQEDLAQSMSQLLHKLQTKQSQNLFLRTFWQTVSREWNGIDRLRLDKFYKLIRLVFRESVELLKKADWEESEEVSTDEDDDEYSSWLFRKRMESKKVTFSLNKNMTAEFKRTDRSLLVSPDGSSRVPFNPAQRPDH</sequence>
<accession>G5DY46</accession>
<protein>
    <submittedName>
        <fullName evidence="6">Uncharacterized protein</fullName>
    </submittedName>
</protein>
<feature type="region of interest" description="Disordered" evidence="5">
    <location>
        <begin position="164"/>
        <end position="186"/>
    </location>
</feature>
<dbReference type="InterPro" id="IPR010301">
    <property type="entry name" value="RRP1"/>
</dbReference>
<evidence type="ECO:0000313" key="6">
    <source>
        <dbReference type="EMBL" id="AEQ17428.1"/>
    </source>
</evidence>
<comment type="subcellular location">
    <subcellularLocation>
        <location evidence="1">Nucleus</location>
    </subcellularLocation>
</comment>
<dbReference type="EMBL" id="JP286060">
    <property type="protein sequence ID" value="AEQ17428.1"/>
    <property type="molecule type" value="mRNA"/>
</dbReference>
<keyword evidence="3" id="KW-0698">rRNA processing</keyword>
<name>G5DY46_9PIPI</name>
<feature type="non-terminal residue" evidence="6">
    <location>
        <position position="186"/>
    </location>
</feature>
<feature type="non-terminal residue" evidence="6">
    <location>
        <position position="1"/>
    </location>
</feature>
<evidence type="ECO:0000256" key="4">
    <source>
        <dbReference type="ARBA" id="ARBA00023242"/>
    </source>
</evidence>
<dbReference type="GO" id="GO:0030688">
    <property type="term" value="C:preribosome, small subunit precursor"/>
    <property type="evidence" value="ECO:0007669"/>
    <property type="project" value="InterPro"/>
</dbReference>
<dbReference type="Pfam" id="PF05997">
    <property type="entry name" value="Nop52"/>
    <property type="match status" value="1"/>
</dbReference>
<dbReference type="PANTHER" id="PTHR13026">
    <property type="entry name" value="NNP-1 PROTEIN NOVEL NUCLEAR PROTEIN 1 NOP52"/>
    <property type="match status" value="1"/>
</dbReference>
<evidence type="ECO:0000256" key="3">
    <source>
        <dbReference type="ARBA" id="ARBA00022552"/>
    </source>
</evidence>
<dbReference type="PANTHER" id="PTHR13026:SF0">
    <property type="entry name" value="RIBOSOMAL RNA PROCESSING 1B"/>
    <property type="match status" value="1"/>
</dbReference>
<dbReference type="GO" id="GO:0005634">
    <property type="term" value="C:nucleus"/>
    <property type="evidence" value="ECO:0007669"/>
    <property type="project" value="UniProtKB-SubCell"/>
</dbReference>
<evidence type="ECO:0000256" key="1">
    <source>
        <dbReference type="ARBA" id="ARBA00004123"/>
    </source>
</evidence>
<dbReference type="AlphaFoldDB" id="G5DY46"/>
<proteinExistence type="evidence at transcript level"/>
<evidence type="ECO:0000256" key="2">
    <source>
        <dbReference type="ARBA" id="ARBA00006374"/>
    </source>
</evidence>